<feature type="transmembrane region" description="Helical" evidence="1">
    <location>
        <begin position="63"/>
        <end position="84"/>
    </location>
</feature>
<dbReference type="RefSeq" id="WP_131616275.1">
    <property type="nucleotide sequence ID" value="NZ_CP036532.1"/>
</dbReference>
<proteinExistence type="predicted"/>
<organism evidence="2 3">
    <name type="scientific">Roseitalea porphyridii</name>
    <dbReference type="NCBI Taxonomy" id="1852022"/>
    <lineage>
        <taxon>Bacteria</taxon>
        <taxon>Pseudomonadati</taxon>
        <taxon>Pseudomonadota</taxon>
        <taxon>Alphaproteobacteria</taxon>
        <taxon>Hyphomicrobiales</taxon>
        <taxon>Ahrensiaceae</taxon>
        <taxon>Roseitalea</taxon>
    </lineage>
</organism>
<dbReference type="OrthoDB" id="7510603at2"/>
<dbReference type="AlphaFoldDB" id="A0A4P6V1Y2"/>
<reference evidence="2 3" key="1">
    <citation type="journal article" date="2017" name="Int. J. Syst. Evol. Microbiol.">
        <title>Roseitalea porphyridii gen. nov., sp. nov., isolated from a red alga, and reclassification of Hoeflea suaedae Chung et al. 2013 as Pseudohoeflea suaedae gen. nov., comb. nov.</title>
        <authorList>
            <person name="Hyeon J.W."/>
            <person name="Jeong S.E."/>
            <person name="Baek K."/>
            <person name="Jeon C.O."/>
        </authorList>
    </citation>
    <scope>NUCLEOTIDE SEQUENCE [LARGE SCALE GENOMIC DNA]</scope>
    <source>
        <strain evidence="2 3">MA7-20</strain>
    </source>
</reference>
<keyword evidence="1" id="KW-1133">Transmembrane helix</keyword>
<dbReference type="Proteomes" id="UP000293719">
    <property type="component" value="Chromosome"/>
</dbReference>
<feature type="transmembrane region" description="Helical" evidence="1">
    <location>
        <begin position="6"/>
        <end position="30"/>
    </location>
</feature>
<dbReference type="GeneID" id="90767283"/>
<protein>
    <submittedName>
        <fullName evidence="2">Uncharacterized protein</fullName>
    </submittedName>
</protein>
<sequence>MTLCRLVVGALVVLWAFALFILAVGTFGWFGQERDPLSGIFLVVLGQPWVMAIDALPGPLRPWAAALAPLINIALVAALCSALGRRSRSSG</sequence>
<evidence type="ECO:0000313" key="3">
    <source>
        <dbReference type="Proteomes" id="UP000293719"/>
    </source>
</evidence>
<dbReference type="KEGG" id="rpod:E0E05_08255"/>
<dbReference type="EMBL" id="CP036532">
    <property type="protein sequence ID" value="QBK30586.1"/>
    <property type="molecule type" value="Genomic_DNA"/>
</dbReference>
<keyword evidence="1" id="KW-0472">Membrane</keyword>
<evidence type="ECO:0000313" key="2">
    <source>
        <dbReference type="EMBL" id="QBK30586.1"/>
    </source>
</evidence>
<keyword evidence="3" id="KW-1185">Reference proteome</keyword>
<gene>
    <name evidence="2" type="ORF">E0E05_08255</name>
</gene>
<evidence type="ECO:0000256" key="1">
    <source>
        <dbReference type="SAM" id="Phobius"/>
    </source>
</evidence>
<keyword evidence="1" id="KW-0812">Transmembrane</keyword>
<name>A0A4P6V1Y2_9HYPH</name>
<accession>A0A4P6V1Y2</accession>